<evidence type="ECO:0000313" key="4">
    <source>
        <dbReference type="Proteomes" id="UP001328107"/>
    </source>
</evidence>
<protein>
    <recommendedName>
        <fullName evidence="2">SXP/RAL-2 family protein Ani s 5-like cation-binding domain-containing protein</fullName>
    </recommendedName>
</protein>
<dbReference type="Pfam" id="PF02520">
    <property type="entry name" value="ANIS5_cation-bd"/>
    <property type="match status" value="1"/>
</dbReference>
<evidence type="ECO:0000259" key="2">
    <source>
        <dbReference type="Pfam" id="PF02520"/>
    </source>
</evidence>
<organism evidence="3 4">
    <name type="scientific">Pristionchus mayeri</name>
    <dbReference type="NCBI Taxonomy" id="1317129"/>
    <lineage>
        <taxon>Eukaryota</taxon>
        <taxon>Metazoa</taxon>
        <taxon>Ecdysozoa</taxon>
        <taxon>Nematoda</taxon>
        <taxon>Chromadorea</taxon>
        <taxon>Rhabditida</taxon>
        <taxon>Rhabditina</taxon>
        <taxon>Diplogasteromorpha</taxon>
        <taxon>Diplogasteroidea</taxon>
        <taxon>Neodiplogasteridae</taxon>
        <taxon>Pristionchus</taxon>
    </lineage>
</organism>
<feature type="non-terminal residue" evidence="3">
    <location>
        <position position="1"/>
    </location>
</feature>
<dbReference type="PANTHER" id="PTHR21593">
    <property type="entry name" value="PRION-LIKE- Q/N-RICH -DOMAIN-BEARING PROTEIN PROTEIN"/>
    <property type="match status" value="1"/>
</dbReference>
<dbReference type="PANTHER" id="PTHR21593:SF36">
    <property type="entry name" value="DUF148 DOMAIN-CONTAINING PROTEIN-RELATED"/>
    <property type="match status" value="1"/>
</dbReference>
<keyword evidence="4" id="KW-1185">Reference proteome</keyword>
<dbReference type="InterPro" id="IPR003677">
    <property type="entry name" value="ANIS5_cation-bd"/>
</dbReference>
<feature type="domain" description="SXP/RAL-2 family protein Ani s 5-like cation-binding" evidence="2">
    <location>
        <begin position="35"/>
        <end position="132"/>
    </location>
</feature>
<feature type="signal peptide" evidence="1">
    <location>
        <begin position="1"/>
        <end position="16"/>
    </location>
</feature>
<reference evidence="4" key="1">
    <citation type="submission" date="2022-10" db="EMBL/GenBank/DDBJ databases">
        <title>Genome assembly of Pristionchus species.</title>
        <authorList>
            <person name="Yoshida K."/>
            <person name="Sommer R.J."/>
        </authorList>
    </citation>
    <scope>NUCLEOTIDE SEQUENCE [LARGE SCALE GENOMIC DNA]</scope>
    <source>
        <strain evidence="4">RS5460</strain>
    </source>
</reference>
<dbReference type="AlphaFoldDB" id="A0AAN5IFA7"/>
<sequence length="153" mass="17062">RLSALLLLATIGVSSSASNDSFIPPFVTMLTEKIKEEFFTIANSTELSPAQIDDKIAEWARRNGIEEKFRAFDLERRRYQNETLQKLDEVVNKLPSAVDKMRNLISSEALSGRVIKAQLAALVHSVSSELQSMVGQVMEPTARVASRNEKTSH</sequence>
<evidence type="ECO:0000256" key="1">
    <source>
        <dbReference type="SAM" id="SignalP"/>
    </source>
</evidence>
<name>A0AAN5IFA7_9BILA</name>
<feature type="chain" id="PRO_5042967805" description="SXP/RAL-2 family protein Ani s 5-like cation-binding domain-containing protein" evidence="1">
    <location>
        <begin position="17"/>
        <end position="153"/>
    </location>
</feature>
<proteinExistence type="predicted"/>
<comment type="caution">
    <text evidence="3">The sequence shown here is derived from an EMBL/GenBank/DDBJ whole genome shotgun (WGS) entry which is preliminary data.</text>
</comment>
<dbReference type="InterPro" id="IPR052823">
    <property type="entry name" value="SXP/RAL-2_related"/>
</dbReference>
<dbReference type="EMBL" id="BTRK01000006">
    <property type="protein sequence ID" value="GMR62175.1"/>
    <property type="molecule type" value="Genomic_DNA"/>
</dbReference>
<evidence type="ECO:0000313" key="3">
    <source>
        <dbReference type="EMBL" id="GMR62175.1"/>
    </source>
</evidence>
<keyword evidence="1" id="KW-0732">Signal</keyword>
<gene>
    <name evidence="3" type="ORF">PMAYCL1PPCAC_32370</name>
</gene>
<accession>A0AAN5IFA7</accession>
<dbReference type="Proteomes" id="UP001328107">
    <property type="component" value="Unassembled WGS sequence"/>
</dbReference>